<dbReference type="CDD" id="cd00303">
    <property type="entry name" value="retropepsin_like"/>
    <property type="match status" value="1"/>
</dbReference>
<dbReference type="GO" id="GO:0006508">
    <property type="term" value="P:proteolysis"/>
    <property type="evidence" value="ECO:0007669"/>
    <property type="project" value="InterPro"/>
</dbReference>
<evidence type="ECO:0000313" key="4">
    <source>
        <dbReference type="Proteomes" id="UP000177480"/>
    </source>
</evidence>
<dbReference type="GO" id="GO:0004190">
    <property type="term" value="F:aspartic-type endopeptidase activity"/>
    <property type="evidence" value="ECO:0007669"/>
    <property type="project" value="InterPro"/>
</dbReference>
<dbReference type="EMBL" id="MHNK01000010">
    <property type="protein sequence ID" value="OGZ43944.1"/>
    <property type="molecule type" value="Genomic_DNA"/>
</dbReference>
<feature type="domain" description="Peptidase A2" evidence="2">
    <location>
        <begin position="27"/>
        <end position="104"/>
    </location>
</feature>
<dbReference type="InterPro" id="IPR001995">
    <property type="entry name" value="Peptidase_A2_cat"/>
</dbReference>
<dbReference type="SUPFAM" id="SSF50630">
    <property type="entry name" value="Acid proteases"/>
    <property type="match status" value="1"/>
</dbReference>
<dbReference type="AlphaFoldDB" id="A0A1G2G0U9"/>
<evidence type="ECO:0000259" key="2">
    <source>
        <dbReference type="PROSITE" id="PS50175"/>
    </source>
</evidence>
<dbReference type="InterPro" id="IPR021109">
    <property type="entry name" value="Peptidase_aspartic_dom_sf"/>
</dbReference>
<accession>A0A1G2G0U9</accession>
<proteinExistence type="predicted"/>
<organism evidence="3 4">
    <name type="scientific">Candidatus Ryanbacteria bacterium RIFCSPHIGHO2_01_FULL_45_22</name>
    <dbReference type="NCBI Taxonomy" id="1802114"/>
    <lineage>
        <taxon>Bacteria</taxon>
        <taxon>Candidatus Ryaniibacteriota</taxon>
    </lineage>
</organism>
<dbReference type="PROSITE" id="PS50175">
    <property type="entry name" value="ASP_PROT_RETROV"/>
    <property type="match status" value="1"/>
</dbReference>
<sequence length="144" mass="15795">MEVSGQIAIFPAARVVLHTAQKEELPVMMLIDSGATISALPKNIAPLLGIDLTKGKLLRIFGIDGKSIRAWRHEIPVKMGSYAFRLPVAFLNSENAPRVLGREGIFDTHTVIFEEAMRQSALLGSNTPHARDVQKTIFTVSSDE</sequence>
<dbReference type="STRING" id="1802114.A2719_03200"/>
<protein>
    <recommendedName>
        <fullName evidence="2">Peptidase A2 domain-containing protein</fullName>
    </recommendedName>
</protein>
<dbReference type="PROSITE" id="PS00141">
    <property type="entry name" value="ASP_PROTEASE"/>
    <property type="match status" value="1"/>
</dbReference>
<dbReference type="Pfam" id="PF13650">
    <property type="entry name" value="Asp_protease_2"/>
    <property type="match status" value="1"/>
</dbReference>
<comment type="caution">
    <text evidence="3">The sequence shown here is derived from an EMBL/GenBank/DDBJ whole genome shotgun (WGS) entry which is preliminary data.</text>
</comment>
<gene>
    <name evidence="3" type="ORF">A2719_03200</name>
</gene>
<reference evidence="3 4" key="1">
    <citation type="journal article" date="2016" name="Nat. Commun.">
        <title>Thousands of microbial genomes shed light on interconnected biogeochemical processes in an aquifer system.</title>
        <authorList>
            <person name="Anantharaman K."/>
            <person name="Brown C.T."/>
            <person name="Hug L.A."/>
            <person name="Sharon I."/>
            <person name="Castelle C.J."/>
            <person name="Probst A.J."/>
            <person name="Thomas B.C."/>
            <person name="Singh A."/>
            <person name="Wilkins M.J."/>
            <person name="Karaoz U."/>
            <person name="Brodie E.L."/>
            <person name="Williams K.H."/>
            <person name="Hubbard S.S."/>
            <person name="Banfield J.F."/>
        </authorList>
    </citation>
    <scope>NUCLEOTIDE SEQUENCE [LARGE SCALE GENOMIC DNA]</scope>
</reference>
<keyword evidence="1" id="KW-0378">Hydrolase</keyword>
<dbReference type="Proteomes" id="UP000177480">
    <property type="component" value="Unassembled WGS sequence"/>
</dbReference>
<dbReference type="InterPro" id="IPR001969">
    <property type="entry name" value="Aspartic_peptidase_AS"/>
</dbReference>
<evidence type="ECO:0000313" key="3">
    <source>
        <dbReference type="EMBL" id="OGZ43944.1"/>
    </source>
</evidence>
<evidence type="ECO:0000256" key="1">
    <source>
        <dbReference type="ARBA" id="ARBA00022801"/>
    </source>
</evidence>
<dbReference type="Gene3D" id="2.40.70.10">
    <property type="entry name" value="Acid Proteases"/>
    <property type="match status" value="1"/>
</dbReference>
<name>A0A1G2G0U9_9BACT</name>